<evidence type="ECO:0000256" key="5">
    <source>
        <dbReference type="ARBA" id="ARBA00023180"/>
    </source>
</evidence>
<dbReference type="Proteomes" id="UP000591131">
    <property type="component" value="Unassembled WGS sequence"/>
</dbReference>
<dbReference type="GO" id="GO:0004185">
    <property type="term" value="F:serine-type carboxypeptidase activity"/>
    <property type="evidence" value="ECO:0007669"/>
    <property type="project" value="InterPro"/>
</dbReference>
<dbReference type="AlphaFoldDB" id="A0A7J6M7F8"/>
<dbReference type="EMBL" id="JAAPAO010000210">
    <property type="protein sequence ID" value="KAF4667487.1"/>
    <property type="molecule type" value="Genomic_DNA"/>
</dbReference>
<keyword evidence="7" id="KW-1185">Reference proteome</keyword>
<dbReference type="PANTHER" id="PTHR11802:SF113">
    <property type="entry name" value="SERINE CARBOXYPEPTIDASE CTSA-4.1"/>
    <property type="match status" value="1"/>
</dbReference>
<dbReference type="OrthoDB" id="443318at2759"/>
<sequence length="400" mass="45161">MVHGICDDRVKHDSGYLHGGSDALLFYWFFESRTDPATSPTLIYFQGGPGASSMYSLTAGNGGPCVLDRVPIIGMVFVQYLCQCFVHRPTRFDRLQQRNNSEGFSRGGENHALKSFFYKYPNYNRQVFFIGESYAGHYIPPLAQLTIASTPSIKLKGVILGNALVNPKLQYRSMPMMAFKSGTAPSVITEKEYRRMLDAVHTVLSEMQLCLDNRESEELCQKASDDIFKYLRDPIRDKDIDPYDLRLKCTEPAPGCEYTKNFDTYFNSRKVQDYLKVNKKWTLFDVQVFNSFLGDLPVDYSPDLSTVLDTGLRISVDIRGRTFDLNARFLSNSASARNVPFTMPSPDTIRLPLDNSALNKAFDDLKAPIQKEDLQTLHFANDEITATTPVGSISLTKDQC</sequence>
<keyword evidence="4" id="KW-0378">Hydrolase</keyword>
<protein>
    <recommendedName>
        <fullName evidence="8">Carboxypeptidase</fullName>
    </recommendedName>
</protein>
<dbReference type="InterPro" id="IPR029058">
    <property type="entry name" value="AB_hydrolase_fold"/>
</dbReference>
<evidence type="ECO:0000256" key="3">
    <source>
        <dbReference type="ARBA" id="ARBA00022670"/>
    </source>
</evidence>
<dbReference type="PANTHER" id="PTHR11802">
    <property type="entry name" value="SERINE PROTEASE FAMILY S10 SERINE CARBOXYPEPTIDASE"/>
    <property type="match status" value="1"/>
</dbReference>
<gene>
    <name evidence="6" type="ORF">FOL47_003565</name>
</gene>
<dbReference type="GO" id="GO:0006508">
    <property type="term" value="P:proteolysis"/>
    <property type="evidence" value="ECO:0007669"/>
    <property type="project" value="UniProtKB-KW"/>
</dbReference>
<evidence type="ECO:0008006" key="8">
    <source>
        <dbReference type="Google" id="ProtNLM"/>
    </source>
</evidence>
<evidence type="ECO:0000313" key="7">
    <source>
        <dbReference type="Proteomes" id="UP000591131"/>
    </source>
</evidence>
<dbReference type="Gene3D" id="1.10.287.410">
    <property type="match status" value="1"/>
</dbReference>
<keyword evidence="3" id="KW-0645">Protease</keyword>
<keyword evidence="5" id="KW-0325">Glycoprotein</keyword>
<proteinExistence type="inferred from homology"/>
<evidence type="ECO:0000313" key="6">
    <source>
        <dbReference type="EMBL" id="KAF4667487.1"/>
    </source>
</evidence>
<evidence type="ECO:0000256" key="1">
    <source>
        <dbReference type="ARBA" id="ARBA00009431"/>
    </source>
</evidence>
<name>A0A7J6M7F8_PERCH</name>
<evidence type="ECO:0000256" key="4">
    <source>
        <dbReference type="ARBA" id="ARBA00022801"/>
    </source>
</evidence>
<dbReference type="Pfam" id="PF00450">
    <property type="entry name" value="Peptidase_S10"/>
    <property type="match status" value="2"/>
</dbReference>
<accession>A0A7J6M7F8</accession>
<keyword evidence="2" id="KW-0121">Carboxypeptidase</keyword>
<dbReference type="Gene3D" id="3.40.50.1820">
    <property type="entry name" value="alpha/beta hydrolase"/>
    <property type="match status" value="2"/>
</dbReference>
<dbReference type="InterPro" id="IPR001563">
    <property type="entry name" value="Peptidase_S10"/>
</dbReference>
<comment type="caution">
    <text evidence="6">The sequence shown here is derived from an EMBL/GenBank/DDBJ whole genome shotgun (WGS) entry which is preliminary data.</text>
</comment>
<comment type="similarity">
    <text evidence="1">Belongs to the peptidase S10 family.</text>
</comment>
<reference evidence="6 7" key="1">
    <citation type="submission" date="2020-04" db="EMBL/GenBank/DDBJ databases">
        <title>Perkinsus chesapeaki whole genome sequence.</title>
        <authorList>
            <person name="Bogema D.R."/>
        </authorList>
    </citation>
    <scope>NUCLEOTIDE SEQUENCE [LARGE SCALE GENOMIC DNA]</scope>
    <source>
        <strain evidence="6">ATCC PRA-425</strain>
    </source>
</reference>
<dbReference type="SUPFAM" id="SSF53474">
    <property type="entry name" value="alpha/beta-Hydrolases"/>
    <property type="match status" value="1"/>
</dbReference>
<organism evidence="6 7">
    <name type="scientific">Perkinsus chesapeaki</name>
    <name type="common">Clam parasite</name>
    <name type="synonym">Perkinsus andrewsi</name>
    <dbReference type="NCBI Taxonomy" id="330153"/>
    <lineage>
        <taxon>Eukaryota</taxon>
        <taxon>Sar</taxon>
        <taxon>Alveolata</taxon>
        <taxon>Perkinsozoa</taxon>
        <taxon>Perkinsea</taxon>
        <taxon>Perkinsida</taxon>
        <taxon>Perkinsidae</taxon>
        <taxon>Perkinsus</taxon>
    </lineage>
</organism>
<evidence type="ECO:0000256" key="2">
    <source>
        <dbReference type="ARBA" id="ARBA00022645"/>
    </source>
</evidence>